<dbReference type="Proteomes" id="UP000317990">
    <property type="component" value="Unassembled WGS sequence"/>
</dbReference>
<evidence type="ECO:0000313" key="1">
    <source>
        <dbReference type="EMBL" id="TGG94361.1"/>
    </source>
</evidence>
<evidence type="ECO:0008006" key="3">
    <source>
        <dbReference type="Google" id="ProtNLM"/>
    </source>
</evidence>
<evidence type="ECO:0000313" key="2">
    <source>
        <dbReference type="Proteomes" id="UP000317990"/>
    </source>
</evidence>
<proteinExistence type="predicted"/>
<comment type="caution">
    <text evidence="1">The sequence shown here is derived from an EMBL/GenBank/DDBJ whole genome shotgun (WGS) entry which is preliminary data.</text>
</comment>
<sequence>MVLGLRYGDERFNLELRGNHLTSAAELEQWGAKARLDYSPATNGTGLNLALTSQWGAAENGDSFLDGHTMKLPTPALVSAGDGDSLPAEISGEIGYSLSMGQQWGILTPNLGYDHSDNGSSRSRVGLAYALSSDLDRDIELRLDLARRERRQEDPDHSIELSTTLRF</sequence>
<reference evidence="1 2" key="1">
    <citation type="journal article" date="2019" name="mSystems">
        <title>Life at home and on the roam: Genomic adaptions reflect the dual lifestyle of an intracellular, facultative symbiont.</title>
        <authorList>
            <person name="Burgsdorf I."/>
        </authorList>
    </citation>
    <scope>NUCLEOTIDE SEQUENCE [LARGE SCALE GENOMIC DNA]</scope>
    <source>
        <strain evidence="1">277cV</strain>
    </source>
</reference>
<name>A0A524RPU4_9CHRO</name>
<accession>A0A524RPU4</accession>
<gene>
    <name evidence="1" type="ORF">ERJ67_03045</name>
</gene>
<organism evidence="1 2">
    <name type="scientific">Aphanocapsa feldmannii 277cV</name>
    <dbReference type="NCBI Taxonomy" id="2507553"/>
    <lineage>
        <taxon>Bacteria</taxon>
        <taxon>Bacillati</taxon>
        <taxon>Cyanobacteriota</taxon>
        <taxon>Cyanophyceae</taxon>
        <taxon>Oscillatoriophycideae</taxon>
        <taxon>Chroococcales</taxon>
        <taxon>Microcystaceae</taxon>
        <taxon>Aphanocapsa</taxon>
    </lineage>
</organism>
<protein>
    <recommendedName>
        <fullName evidence="3">Autotransporter domain-containing protein</fullName>
    </recommendedName>
</protein>
<dbReference type="AlphaFoldDB" id="A0A524RPU4"/>
<dbReference type="EMBL" id="SRMO01000043">
    <property type="protein sequence ID" value="TGG94361.1"/>
    <property type="molecule type" value="Genomic_DNA"/>
</dbReference>